<name>A0ABR2AKY4_9ROSI</name>
<gene>
    <name evidence="1" type="ORF">V6N12_038567</name>
</gene>
<evidence type="ECO:0000313" key="1">
    <source>
        <dbReference type="EMBL" id="KAK8494200.1"/>
    </source>
</evidence>
<evidence type="ECO:0000313" key="2">
    <source>
        <dbReference type="Proteomes" id="UP001472677"/>
    </source>
</evidence>
<accession>A0ABR2AKY4</accession>
<keyword evidence="2" id="KW-1185">Reference proteome</keyword>
<comment type="caution">
    <text evidence="1">The sequence shown here is derived from an EMBL/GenBank/DDBJ whole genome shotgun (WGS) entry which is preliminary data.</text>
</comment>
<protein>
    <submittedName>
        <fullName evidence="1">Uncharacterized protein</fullName>
    </submittedName>
</protein>
<sequence length="118" mass="13850">MKVLVCWEQESWLLLPSESMNLLRHLCSFLYVCWMEDQLLLLMCSMEIIANTHFWPPDSKPSSTFGFLETPISLDQILNFSYNYSQARGNKENMFLFLSLLWTESRGKQEESGGNRKE</sequence>
<reference evidence="1 2" key="1">
    <citation type="journal article" date="2024" name="G3 (Bethesda)">
        <title>Genome assembly of Hibiscus sabdariffa L. provides insights into metabolisms of medicinal natural products.</title>
        <authorList>
            <person name="Kim T."/>
        </authorList>
    </citation>
    <scope>NUCLEOTIDE SEQUENCE [LARGE SCALE GENOMIC DNA]</scope>
    <source>
        <strain evidence="1">TK-2024</strain>
        <tissue evidence="1">Old leaves</tissue>
    </source>
</reference>
<proteinExistence type="predicted"/>
<dbReference type="EMBL" id="JBBPBM010000555">
    <property type="protein sequence ID" value="KAK8494200.1"/>
    <property type="molecule type" value="Genomic_DNA"/>
</dbReference>
<organism evidence="1 2">
    <name type="scientific">Hibiscus sabdariffa</name>
    <name type="common">roselle</name>
    <dbReference type="NCBI Taxonomy" id="183260"/>
    <lineage>
        <taxon>Eukaryota</taxon>
        <taxon>Viridiplantae</taxon>
        <taxon>Streptophyta</taxon>
        <taxon>Embryophyta</taxon>
        <taxon>Tracheophyta</taxon>
        <taxon>Spermatophyta</taxon>
        <taxon>Magnoliopsida</taxon>
        <taxon>eudicotyledons</taxon>
        <taxon>Gunneridae</taxon>
        <taxon>Pentapetalae</taxon>
        <taxon>rosids</taxon>
        <taxon>malvids</taxon>
        <taxon>Malvales</taxon>
        <taxon>Malvaceae</taxon>
        <taxon>Malvoideae</taxon>
        <taxon>Hibiscus</taxon>
    </lineage>
</organism>
<dbReference type="Proteomes" id="UP001472677">
    <property type="component" value="Unassembled WGS sequence"/>
</dbReference>